<name>A0A1H3AI95_9RHOB</name>
<dbReference type="SUPFAM" id="SSF51569">
    <property type="entry name" value="Aldolase"/>
    <property type="match status" value="1"/>
</dbReference>
<evidence type="ECO:0000313" key="3">
    <source>
        <dbReference type="Proteomes" id="UP000198539"/>
    </source>
</evidence>
<evidence type="ECO:0000313" key="2">
    <source>
        <dbReference type="EMBL" id="SDX29343.1"/>
    </source>
</evidence>
<accession>A0A1H3AI95</accession>
<evidence type="ECO:0000256" key="1">
    <source>
        <dbReference type="ARBA" id="ARBA00023239"/>
    </source>
</evidence>
<dbReference type="Proteomes" id="UP000198539">
    <property type="component" value="Unassembled WGS sequence"/>
</dbReference>
<dbReference type="EMBL" id="FNOM01000007">
    <property type="protein sequence ID" value="SDX29343.1"/>
    <property type="molecule type" value="Genomic_DNA"/>
</dbReference>
<protein>
    <submittedName>
        <fullName evidence="2">4-hydroxy-tetrahydrodipicolinate synthase</fullName>
    </submittedName>
</protein>
<organism evidence="2 3">
    <name type="scientific">Roseicitreum antarcticum</name>
    <dbReference type="NCBI Taxonomy" id="564137"/>
    <lineage>
        <taxon>Bacteria</taxon>
        <taxon>Pseudomonadati</taxon>
        <taxon>Pseudomonadota</taxon>
        <taxon>Alphaproteobacteria</taxon>
        <taxon>Rhodobacterales</taxon>
        <taxon>Paracoccaceae</taxon>
        <taxon>Roseicitreum</taxon>
    </lineage>
</organism>
<dbReference type="PANTHER" id="PTHR12128">
    <property type="entry name" value="DIHYDRODIPICOLINATE SYNTHASE"/>
    <property type="match status" value="1"/>
</dbReference>
<sequence length="354" mass="37493">MMDVKSDISVDKFRASIAYPEHQGKRLWGKHGFELRTAPGKCAQDTGKDTIMAAKRFSGLLVPAITPFTADLKPDSAAFVHVCKWLLANGANGLAVFGTTSEANSLSMTERMALLDDLVAAGVPADVLMPGVGMPSLMDTITLTKHAMTLGCGGVLALPPFYYKPVSVDGLYAWYAAVIEGVGAPDLGLWLYHIPQNTGVGIPHDLIERLIRDYPDTVLGIKDSSGDWSNTEAMLKRFPGFSIFPSSEGMLVKSHALGGVGCITASGNINPTGIRALIDVLGTPAADELQKSVAAVRAIFGGYPLIPAVKAALADAMNMPQMAKLRPPLDPLPQADLGTLRQQLADAGWTLPNA</sequence>
<dbReference type="Gene3D" id="3.20.20.70">
    <property type="entry name" value="Aldolase class I"/>
    <property type="match status" value="1"/>
</dbReference>
<keyword evidence="1" id="KW-0456">Lyase</keyword>
<proteinExistence type="predicted"/>
<dbReference type="STRING" id="564137.SAMN04488238_1078"/>
<dbReference type="SMART" id="SM01130">
    <property type="entry name" value="DHDPS"/>
    <property type="match status" value="1"/>
</dbReference>
<reference evidence="2 3" key="1">
    <citation type="submission" date="2016-10" db="EMBL/GenBank/DDBJ databases">
        <authorList>
            <person name="de Groot N.N."/>
        </authorList>
    </citation>
    <scope>NUCLEOTIDE SEQUENCE [LARGE SCALE GENOMIC DNA]</scope>
    <source>
        <strain evidence="2 3">CGMCC 1.8894</strain>
    </source>
</reference>
<dbReference type="AlphaFoldDB" id="A0A1H3AI95"/>
<dbReference type="InterPro" id="IPR002220">
    <property type="entry name" value="DapA-like"/>
</dbReference>
<dbReference type="PANTHER" id="PTHR12128:SF67">
    <property type="entry name" value="BLR3884 PROTEIN"/>
    <property type="match status" value="1"/>
</dbReference>
<dbReference type="CDD" id="cd00408">
    <property type="entry name" value="DHDPS-like"/>
    <property type="match status" value="1"/>
</dbReference>
<gene>
    <name evidence="2" type="ORF">SAMN04488238_1078</name>
</gene>
<dbReference type="PRINTS" id="PR00146">
    <property type="entry name" value="DHPICSNTHASE"/>
</dbReference>
<dbReference type="InterPro" id="IPR013785">
    <property type="entry name" value="Aldolase_TIM"/>
</dbReference>
<dbReference type="Pfam" id="PF00701">
    <property type="entry name" value="DHDPS"/>
    <property type="match status" value="1"/>
</dbReference>
<keyword evidence="3" id="KW-1185">Reference proteome</keyword>
<dbReference type="GO" id="GO:0008840">
    <property type="term" value="F:4-hydroxy-tetrahydrodipicolinate synthase activity"/>
    <property type="evidence" value="ECO:0007669"/>
    <property type="project" value="TreeGrafter"/>
</dbReference>